<protein>
    <submittedName>
        <fullName evidence="1">Protein CBG00508</fullName>
    </submittedName>
</protein>
<evidence type="ECO:0000313" key="1">
    <source>
        <dbReference type="EMBL" id="CAP22116.2"/>
    </source>
</evidence>
<sequence>MLFPTLYQLAAKSVAQQIYSDSISIDFIFDIKSSNGEFRQLLELDPKNIEKLKTHKNQLSTLTELDLRKCKIDKRALNLKSFRFNALEFGELYHLKKEFPDPTNIHGIDIVSLLEKTLNEITQEKMVHLGFSGKEEITIDWEEKVTCLKFS</sequence>
<dbReference type="GeneID" id="8572945"/>
<accession>A8WNR1</accession>
<organism evidence="1 2">
    <name type="scientific">Caenorhabditis briggsae</name>
    <dbReference type="NCBI Taxonomy" id="6238"/>
    <lineage>
        <taxon>Eukaryota</taxon>
        <taxon>Metazoa</taxon>
        <taxon>Ecdysozoa</taxon>
        <taxon>Nematoda</taxon>
        <taxon>Chromadorea</taxon>
        <taxon>Rhabditida</taxon>
        <taxon>Rhabditina</taxon>
        <taxon>Rhabditomorpha</taxon>
        <taxon>Rhabditoidea</taxon>
        <taxon>Rhabditidae</taxon>
        <taxon>Peloderinae</taxon>
        <taxon>Caenorhabditis</taxon>
    </lineage>
</organism>
<proteinExistence type="predicted"/>
<dbReference type="STRING" id="6238.A8WNR1"/>
<evidence type="ECO:0000313" key="2">
    <source>
        <dbReference type="Proteomes" id="UP000008549"/>
    </source>
</evidence>
<dbReference type="RefSeq" id="XP_002630107.2">
    <property type="nucleotide sequence ID" value="XM_002630061.2"/>
</dbReference>
<dbReference type="EMBL" id="HE600970">
    <property type="protein sequence ID" value="CAP22116.2"/>
    <property type="molecule type" value="Genomic_DNA"/>
</dbReference>
<reference evidence="1 2" key="1">
    <citation type="journal article" date="2003" name="PLoS Biol.">
        <title>The genome sequence of Caenorhabditis briggsae: a platform for comparative genomics.</title>
        <authorList>
            <person name="Stein L.D."/>
            <person name="Bao Z."/>
            <person name="Blasiar D."/>
            <person name="Blumenthal T."/>
            <person name="Brent M.R."/>
            <person name="Chen N."/>
            <person name="Chinwalla A."/>
            <person name="Clarke L."/>
            <person name="Clee C."/>
            <person name="Coghlan A."/>
            <person name="Coulson A."/>
            <person name="D'Eustachio P."/>
            <person name="Fitch D.H."/>
            <person name="Fulton L.A."/>
            <person name="Fulton R.E."/>
            <person name="Griffiths-Jones S."/>
            <person name="Harris T.W."/>
            <person name="Hillier L.W."/>
            <person name="Kamath R."/>
            <person name="Kuwabara P.E."/>
            <person name="Mardis E.R."/>
            <person name="Marra M.A."/>
            <person name="Miner T.L."/>
            <person name="Minx P."/>
            <person name="Mullikin J.C."/>
            <person name="Plumb R.W."/>
            <person name="Rogers J."/>
            <person name="Schein J.E."/>
            <person name="Sohrmann M."/>
            <person name="Spieth J."/>
            <person name="Stajich J.E."/>
            <person name="Wei C."/>
            <person name="Willey D."/>
            <person name="Wilson R.K."/>
            <person name="Durbin R."/>
            <person name="Waterston R.H."/>
        </authorList>
    </citation>
    <scope>NUCLEOTIDE SEQUENCE [LARGE SCALE GENOMIC DNA]</scope>
    <source>
        <strain evidence="1 2">AF16</strain>
    </source>
</reference>
<dbReference type="CTD" id="8572945"/>
<dbReference type="Proteomes" id="UP000008549">
    <property type="component" value="Unassembled WGS sequence"/>
</dbReference>
<keyword evidence="2" id="KW-1185">Reference proteome</keyword>
<dbReference type="InParanoid" id="A8WNR1"/>
<reference evidence="1 2" key="2">
    <citation type="journal article" date="2011" name="PLoS Genet.">
        <title>Caenorhabditis briggsae recombinant inbred line genotypes reveal inter-strain incompatibility and the evolution of recombination.</title>
        <authorList>
            <person name="Ross J.A."/>
            <person name="Koboldt D.C."/>
            <person name="Staisch J.E."/>
            <person name="Chamberlin H.M."/>
            <person name="Gupta B.P."/>
            <person name="Miller R.D."/>
            <person name="Baird S.E."/>
            <person name="Haag E.S."/>
        </authorList>
    </citation>
    <scope>NUCLEOTIDE SEQUENCE [LARGE SCALE GENOMIC DNA]</scope>
    <source>
        <strain evidence="1 2">AF16</strain>
    </source>
</reference>
<name>A8WNR1_CAEBR</name>
<dbReference type="KEGG" id="cbr:CBG_00508"/>
<gene>
    <name evidence="1" type="ORF">CBG00508</name>
    <name evidence="1" type="ORF">CBG_00508</name>
</gene>
<dbReference type="AlphaFoldDB" id="A8WNR1"/>
<dbReference type="HOGENOM" id="CLU_1733097_0_0_1"/>